<dbReference type="AlphaFoldDB" id="A0A4Y2RFH7"/>
<dbReference type="Pfam" id="PF17921">
    <property type="entry name" value="Integrase_H2C2"/>
    <property type="match status" value="1"/>
</dbReference>
<sequence length="128" mass="14707">MVRKRVSHEPGALYRYSHDSESEEAQLFVPSHERDKILKEDHDSPNAAHYGSDGTYQRIAKRYLWIGMRIFITNYVKNCLDCARFKASNQKPAGLLQAVFGPLPESKNKKKWIFIVEDVGNVTLVNPE</sequence>
<dbReference type="PANTHER" id="PTHR47266">
    <property type="entry name" value="ENDONUCLEASE-RELATED"/>
    <property type="match status" value="1"/>
</dbReference>
<dbReference type="InterPro" id="IPR052160">
    <property type="entry name" value="Gypsy_RT_Integrase-like"/>
</dbReference>
<dbReference type="FunFam" id="1.10.340.70:FF:000001">
    <property type="entry name" value="Retrovirus-related Pol polyprotein from transposon gypsy-like Protein"/>
    <property type="match status" value="1"/>
</dbReference>
<evidence type="ECO:0000313" key="2">
    <source>
        <dbReference type="EMBL" id="GBN74558.1"/>
    </source>
</evidence>
<evidence type="ECO:0000259" key="1">
    <source>
        <dbReference type="Pfam" id="PF17921"/>
    </source>
</evidence>
<dbReference type="OrthoDB" id="6433462at2759"/>
<comment type="caution">
    <text evidence="2">The sequence shown here is derived from an EMBL/GenBank/DDBJ whole genome shotgun (WGS) entry which is preliminary data.</text>
</comment>
<protein>
    <recommendedName>
        <fullName evidence="1">Integrase zinc-binding domain-containing protein</fullName>
    </recommendedName>
</protein>
<name>A0A4Y2RFH7_ARAVE</name>
<evidence type="ECO:0000313" key="3">
    <source>
        <dbReference type="Proteomes" id="UP000499080"/>
    </source>
</evidence>
<keyword evidence="3" id="KW-1185">Reference proteome</keyword>
<proteinExistence type="predicted"/>
<accession>A0A4Y2RFH7</accession>
<feature type="domain" description="Integrase zinc-binding" evidence="1">
    <location>
        <begin position="29"/>
        <end position="87"/>
    </location>
</feature>
<dbReference type="InterPro" id="IPR041588">
    <property type="entry name" value="Integrase_H2C2"/>
</dbReference>
<organism evidence="2 3">
    <name type="scientific">Araneus ventricosus</name>
    <name type="common">Orbweaver spider</name>
    <name type="synonym">Epeira ventricosa</name>
    <dbReference type="NCBI Taxonomy" id="182803"/>
    <lineage>
        <taxon>Eukaryota</taxon>
        <taxon>Metazoa</taxon>
        <taxon>Ecdysozoa</taxon>
        <taxon>Arthropoda</taxon>
        <taxon>Chelicerata</taxon>
        <taxon>Arachnida</taxon>
        <taxon>Araneae</taxon>
        <taxon>Araneomorphae</taxon>
        <taxon>Entelegynae</taxon>
        <taxon>Araneoidea</taxon>
        <taxon>Araneidae</taxon>
        <taxon>Araneus</taxon>
    </lineage>
</organism>
<gene>
    <name evidence="2" type="ORF">AVEN_223274_1</name>
</gene>
<dbReference type="Gene3D" id="1.10.340.70">
    <property type="match status" value="1"/>
</dbReference>
<dbReference type="EMBL" id="BGPR01144693">
    <property type="protein sequence ID" value="GBN74558.1"/>
    <property type="molecule type" value="Genomic_DNA"/>
</dbReference>
<dbReference type="Proteomes" id="UP000499080">
    <property type="component" value="Unassembled WGS sequence"/>
</dbReference>
<reference evidence="2 3" key="1">
    <citation type="journal article" date="2019" name="Sci. Rep.">
        <title>Orb-weaving spider Araneus ventricosus genome elucidates the spidroin gene catalogue.</title>
        <authorList>
            <person name="Kono N."/>
            <person name="Nakamura H."/>
            <person name="Ohtoshi R."/>
            <person name="Moran D.A.P."/>
            <person name="Shinohara A."/>
            <person name="Yoshida Y."/>
            <person name="Fujiwara M."/>
            <person name="Mori M."/>
            <person name="Tomita M."/>
            <person name="Arakawa K."/>
        </authorList>
    </citation>
    <scope>NUCLEOTIDE SEQUENCE [LARGE SCALE GENOMIC DNA]</scope>
</reference>